<proteinExistence type="predicted"/>
<protein>
    <submittedName>
        <fullName evidence="1">Uncharacterized protein</fullName>
    </submittedName>
</protein>
<organism evidence="1">
    <name type="scientific">Cacopsylla melanoneura</name>
    <dbReference type="NCBI Taxonomy" id="428564"/>
    <lineage>
        <taxon>Eukaryota</taxon>
        <taxon>Metazoa</taxon>
        <taxon>Ecdysozoa</taxon>
        <taxon>Arthropoda</taxon>
        <taxon>Hexapoda</taxon>
        <taxon>Insecta</taxon>
        <taxon>Pterygota</taxon>
        <taxon>Neoptera</taxon>
        <taxon>Paraneoptera</taxon>
        <taxon>Hemiptera</taxon>
        <taxon>Sternorrhyncha</taxon>
        <taxon>Psylloidea</taxon>
        <taxon>Psyllidae</taxon>
        <taxon>Psyllinae</taxon>
        <taxon>Cacopsylla</taxon>
    </lineage>
</organism>
<reference evidence="1" key="1">
    <citation type="submission" date="2021-05" db="EMBL/GenBank/DDBJ databases">
        <authorList>
            <person name="Alioto T."/>
            <person name="Alioto T."/>
            <person name="Gomez Garrido J."/>
        </authorList>
    </citation>
    <scope>NUCLEOTIDE SEQUENCE</scope>
</reference>
<dbReference type="EMBL" id="HBUF01457741">
    <property type="protein sequence ID" value="CAG6744001.1"/>
    <property type="molecule type" value="Transcribed_RNA"/>
</dbReference>
<dbReference type="AlphaFoldDB" id="A0A8D8ZCU4"/>
<name>A0A8D8ZCU4_9HEMI</name>
<sequence length="126" mass="14496">MEQFDNTINKFVLSGSFTVWIDCEYCTLKNKCIVFYCSLFISMYCYGISHHVLHQRALSPITSHTEPNFQSIKTIIQQGTRKRITNYNLIGGAYELCYLFNGNWNILANGTQITIFHLIGPKPMDS</sequence>
<evidence type="ECO:0000313" key="1">
    <source>
        <dbReference type="EMBL" id="CAG6744001.1"/>
    </source>
</evidence>
<accession>A0A8D8ZCU4</accession>